<dbReference type="GO" id="GO:0070125">
    <property type="term" value="P:mitochondrial translational elongation"/>
    <property type="evidence" value="ECO:0007669"/>
    <property type="project" value="TreeGrafter"/>
</dbReference>
<dbReference type="FunFam" id="2.40.30.10:FF:000001">
    <property type="entry name" value="Elongation factor Tu"/>
    <property type="match status" value="1"/>
</dbReference>
<evidence type="ECO:0000256" key="3">
    <source>
        <dbReference type="ARBA" id="ARBA00022741"/>
    </source>
</evidence>
<dbReference type="Gene3D" id="3.40.50.300">
    <property type="entry name" value="P-loop containing nucleotide triphosphate hydrolases"/>
    <property type="match status" value="1"/>
</dbReference>
<dbReference type="OrthoDB" id="2067at2759"/>
<dbReference type="PRINTS" id="PR00315">
    <property type="entry name" value="ELONGATNFCT"/>
</dbReference>
<dbReference type="PANTHER" id="PTHR43721:SF36">
    <property type="entry name" value="ELONGATION FACTOR TU, MITOCHONDRIAL"/>
    <property type="match status" value="1"/>
</dbReference>
<dbReference type="GO" id="GO:0005739">
    <property type="term" value="C:mitochondrion"/>
    <property type="evidence" value="ECO:0007669"/>
    <property type="project" value="UniProtKB-SubCell"/>
</dbReference>
<accession>A0A1I8IGY3</accession>
<dbReference type="NCBIfam" id="TIGR00485">
    <property type="entry name" value="EF-Tu"/>
    <property type="match status" value="1"/>
</dbReference>
<keyword evidence="5" id="KW-0648">Protein biosynthesis</keyword>
<evidence type="ECO:0000256" key="1">
    <source>
        <dbReference type="ARBA" id="ARBA00004173"/>
    </source>
</evidence>
<dbReference type="SUPFAM" id="SSF50447">
    <property type="entry name" value="Translation proteins"/>
    <property type="match status" value="1"/>
</dbReference>
<keyword evidence="8 10" id="KW-0342">GTP-binding</keyword>
<keyword evidence="11" id="KW-1185">Reference proteome</keyword>
<dbReference type="Pfam" id="PF03144">
    <property type="entry name" value="GTP_EFTU_D2"/>
    <property type="match status" value="1"/>
</dbReference>
<dbReference type="InterPro" id="IPR041709">
    <property type="entry name" value="EF-Tu_GTP-bd"/>
</dbReference>
<dbReference type="CDD" id="cd03706">
    <property type="entry name" value="mtEFTU_III"/>
    <property type="match status" value="1"/>
</dbReference>
<dbReference type="WBParaSite" id="maker-uti_cns_0012711-snap-gene-0.5-mRNA-1">
    <property type="protein sequence ID" value="maker-uti_cns_0012711-snap-gene-0.5-mRNA-1"/>
    <property type="gene ID" value="maker-uti_cns_0012711-snap-gene-0.5"/>
</dbReference>
<dbReference type="STRING" id="282301.A0A1I8IGY3"/>
<evidence type="ECO:0000256" key="6">
    <source>
        <dbReference type="ARBA" id="ARBA00022946"/>
    </source>
</evidence>
<dbReference type="InterPro" id="IPR004160">
    <property type="entry name" value="Transl_elong_EFTu/EF1A_C"/>
</dbReference>
<dbReference type="CDD" id="cd01884">
    <property type="entry name" value="EF_Tu"/>
    <property type="match status" value="1"/>
</dbReference>
<dbReference type="GO" id="GO:0003746">
    <property type="term" value="F:translation elongation factor activity"/>
    <property type="evidence" value="ECO:0007669"/>
    <property type="project" value="UniProtKB-UniRule"/>
</dbReference>
<dbReference type="PROSITE" id="PS51722">
    <property type="entry name" value="G_TR_2"/>
    <property type="match status" value="1"/>
</dbReference>
<evidence type="ECO:0000256" key="10">
    <source>
        <dbReference type="RuleBase" id="RU000325"/>
    </source>
</evidence>
<dbReference type="InterPro" id="IPR000795">
    <property type="entry name" value="T_Tr_GTP-bd_dom"/>
</dbReference>
<name>A0A1I8IGY3_9PLAT</name>
<keyword evidence="6" id="KW-0809">Transit peptide</keyword>
<keyword evidence="7" id="KW-0496">Mitochondrion</keyword>
<dbReference type="InterPro" id="IPR031157">
    <property type="entry name" value="G_TR_CS"/>
</dbReference>
<dbReference type="InterPro" id="IPR009001">
    <property type="entry name" value="Transl_elong_EF1A/Init_IF2_C"/>
</dbReference>
<dbReference type="PROSITE" id="PS00301">
    <property type="entry name" value="G_TR_1"/>
    <property type="match status" value="1"/>
</dbReference>
<dbReference type="Gene3D" id="2.40.30.10">
    <property type="entry name" value="Translation factors"/>
    <property type="match status" value="2"/>
</dbReference>
<evidence type="ECO:0000256" key="2">
    <source>
        <dbReference type="ARBA" id="ARBA00007249"/>
    </source>
</evidence>
<dbReference type="CDD" id="cd03697">
    <property type="entry name" value="EFTU_II"/>
    <property type="match status" value="1"/>
</dbReference>
<evidence type="ECO:0000256" key="9">
    <source>
        <dbReference type="ARBA" id="ARBA00051990"/>
    </source>
</evidence>
<protein>
    <recommendedName>
        <fullName evidence="10">Elongation factor Tu</fullName>
    </recommendedName>
</protein>
<reference evidence="12" key="1">
    <citation type="submission" date="2016-11" db="UniProtKB">
        <authorList>
            <consortium name="WormBaseParasite"/>
        </authorList>
    </citation>
    <scope>IDENTIFICATION</scope>
</reference>
<evidence type="ECO:0000313" key="12">
    <source>
        <dbReference type="WBParaSite" id="maker-uti_cns_0012711-snap-gene-0.5-mRNA-1"/>
    </source>
</evidence>
<dbReference type="Proteomes" id="UP000095280">
    <property type="component" value="Unplaced"/>
</dbReference>
<dbReference type="FunFam" id="3.40.50.300:FF:000003">
    <property type="entry name" value="Elongation factor Tu"/>
    <property type="match status" value="1"/>
</dbReference>
<evidence type="ECO:0000256" key="8">
    <source>
        <dbReference type="ARBA" id="ARBA00023134"/>
    </source>
</evidence>
<dbReference type="NCBIfam" id="NF009373">
    <property type="entry name" value="PRK12736.1"/>
    <property type="match status" value="1"/>
</dbReference>
<dbReference type="GO" id="GO:0003924">
    <property type="term" value="F:GTPase activity"/>
    <property type="evidence" value="ECO:0007669"/>
    <property type="project" value="UniProtKB-UniRule"/>
</dbReference>
<dbReference type="InterPro" id="IPR004161">
    <property type="entry name" value="EFTu-like_2"/>
</dbReference>
<evidence type="ECO:0000256" key="4">
    <source>
        <dbReference type="ARBA" id="ARBA00022768"/>
    </source>
</evidence>
<dbReference type="PANTHER" id="PTHR43721">
    <property type="entry name" value="ELONGATION FACTOR TU-RELATED"/>
    <property type="match status" value="1"/>
</dbReference>
<evidence type="ECO:0000256" key="5">
    <source>
        <dbReference type="ARBA" id="ARBA00022917"/>
    </source>
</evidence>
<dbReference type="SUPFAM" id="SSF50465">
    <property type="entry name" value="EF-Tu/eEF-1alpha/eIF2-gamma C-terminal domain"/>
    <property type="match status" value="1"/>
</dbReference>
<dbReference type="InterPro" id="IPR027417">
    <property type="entry name" value="P-loop_NTPase"/>
</dbReference>
<dbReference type="InterPro" id="IPR033720">
    <property type="entry name" value="EFTU_2"/>
</dbReference>
<proteinExistence type="inferred from homology"/>
<evidence type="ECO:0000313" key="11">
    <source>
        <dbReference type="Proteomes" id="UP000095280"/>
    </source>
</evidence>
<dbReference type="InterPro" id="IPR050055">
    <property type="entry name" value="EF-Tu_GTPase"/>
</dbReference>
<dbReference type="Pfam" id="PF03143">
    <property type="entry name" value="GTP_EFTU_D3"/>
    <property type="match status" value="1"/>
</dbReference>
<dbReference type="InterPro" id="IPR004541">
    <property type="entry name" value="Transl_elong_EFTu/EF1A_bac/org"/>
</dbReference>
<dbReference type="AlphaFoldDB" id="A0A1I8IGY3"/>
<evidence type="ECO:0000256" key="7">
    <source>
        <dbReference type="ARBA" id="ARBA00023128"/>
    </source>
</evidence>
<keyword evidence="3 10" id="KW-0547">Nucleotide-binding</keyword>
<dbReference type="Pfam" id="PF00009">
    <property type="entry name" value="GTP_EFTU"/>
    <property type="match status" value="1"/>
</dbReference>
<keyword evidence="4 10" id="KW-0251">Elongation factor</keyword>
<comment type="catalytic activity">
    <reaction evidence="9">
        <text>GTP + H2O = GDP + phosphate + H(+)</text>
        <dbReference type="Rhea" id="RHEA:19669"/>
        <dbReference type="ChEBI" id="CHEBI:15377"/>
        <dbReference type="ChEBI" id="CHEBI:15378"/>
        <dbReference type="ChEBI" id="CHEBI:37565"/>
        <dbReference type="ChEBI" id="CHEBI:43474"/>
        <dbReference type="ChEBI" id="CHEBI:58189"/>
        <dbReference type="EC" id="3.6.5.3"/>
    </reaction>
    <physiologicalReaction direction="left-to-right" evidence="9">
        <dbReference type="Rhea" id="RHEA:19670"/>
    </physiologicalReaction>
</comment>
<dbReference type="NCBIfam" id="NF000766">
    <property type="entry name" value="PRK00049.1"/>
    <property type="match status" value="1"/>
</dbReference>
<comment type="function">
    <text evidence="10">This protein promotes the GTP-dependent binding of aminoacyl-tRNA to the A-site of ribosomes during protein biosynthesis.</text>
</comment>
<dbReference type="NCBIfam" id="NF009372">
    <property type="entry name" value="PRK12735.1"/>
    <property type="match status" value="1"/>
</dbReference>
<sequence>MRQLSLLARVGIRCLHQSAVSRLAAPPAAKKVFKRDKPHMNIGTIGHVDHGKTTLTAAITKILSSDKTATFKAYDQIDSAPEEKKRGITINAAVVDYSTKNRHYAHVDCPGHADYIKNMITGSNQMEAAVLVVAATDGTMPQTKEHLLLAKQIGIQNLVVFINKADAADSEMLELVELEIRDVLKSYGFDGDNIPVIAGSALCALEGRESAIGESKIRELLDKIDSVPLPPRDLDKPFYLPIEQVHQITGRGCVATGRVERGICKPQDAVEIIGYNRFVKSTVTGVEMFRQLLDKAEPGDQVGVLLRGVKRDDIRRGMVISAPKSVTQHNRAKVKLYMLSKDEGGRDKPLMPGSQIHVYSKTFDCPCLIGMEGNREMLMPGEDAPAVLDMHKRMVIEPGQRFTIRSGGSTSGYGVVVEALPDSDGSKWK</sequence>
<dbReference type="SUPFAM" id="SSF52540">
    <property type="entry name" value="P-loop containing nucleoside triphosphate hydrolases"/>
    <property type="match status" value="1"/>
</dbReference>
<dbReference type="GO" id="GO:0005525">
    <property type="term" value="F:GTP binding"/>
    <property type="evidence" value="ECO:0007669"/>
    <property type="project" value="UniProtKB-UniRule"/>
</dbReference>
<comment type="similarity">
    <text evidence="2 10">Belongs to the TRAFAC class translation factor GTPase superfamily. Classic translation factor GTPase family. EF-Tu/EF-1A subfamily.</text>
</comment>
<dbReference type="InterPro" id="IPR009000">
    <property type="entry name" value="Transl_B-barrel_sf"/>
</dbReference>
<comment type="subcellular location">
    <subcellularLocation>
        <location evidence="1">Mitochondrion</location>
    </subcellularLocation>
</comment>
<organism evidence="11 12">
    <name type="scientific">Macrostomum lignano</name>
    <dbReference type="NCBI Taxonomy" id="282301"/>
    <lineage>
        <taxon>Eukaryota</taxon>
        <taxon>Metazoa</taxon>
        <taxon>Spiralia</taxon>
        <taxon>Lophotrochozoa</taxon>
        <taxon>Platyhelminthes</taxon>
        <taxon>Rhabditophora</taxon>
        <taxon>Macrostomorpha</taxon>
        <taxon>Macrostomida</taxon>
        <taxon>Macrostomidae</taxon>
        <taxon>Macrostomum</taxon>
    </lineage>
</organism>